<organism evidence="5 6">
    <name type="scientific">Rhodotorula mucilaginosa</name>
    <name type="common">Yeast</name>
    <name type="synonym">Rhodotorula rubra</name>
    <dbReference type="NCBI Taxonomy" id="5537"/>
    <lineage>
        <taxon>Eukaryota</taxon>
        <taxon>Fungi</taxon>
        <taxon>Dikarya</taxon>
        <taxon>Basidiomycota</taxon>
        <taxon>Pucciniomycotina</taxon>
        <taxon>Microbotryomycetes</taxon>
        <taxon>Sporidiobolales</taxon>
        <taxon>Sporidiobolaceae</taxon>
        <taxon>Rhodotorula</taxon>
    </lineage>
</organism>
<feature type="region of interest" description="Disordered" evidence="3">
    <location>
        <begin position="851"/>
        <end position="878"/>
    </location>
</feature>
<dbReference type="Proteomes" id="UP000777482">
    <property type="component" value="Unassembled WGS sequence"/>
</dbReference>
<accession>A0A9P7B7I7</accession>
<evidence type="ECO:0000256" key="2">
    <source>
        <dbReference type="ARBA" id="ARBA00022490"/>
    </source>
</evidence>
<evidence type="ECO:0000313" key="6">
    <source>
        <dbReference type="Proteomes" id="UP000777482"/>
    </source>
</evidence>
<proteinExistence type="predicted"/>
<evidence type="ECO:0000313" key="5">
    <source>
        <dbReference type="EMBL" id="KAG0662393.1"/>
    </source>
</evidence>
<dbReference type="GO" id="GO:0005737">
    <property type="term" value="C:cytoplasm"/>
    <property type="evidence" value="ECO:0007669"/>
    <property type="project" value="UniProtKB-SubCell"/>
</dbReference>
<protein>
    <recommendedName>
        <fullName evidence="4">UNC-45/Cro1/She4 central domain-containing protein</fullName>
    </recommendedName>
</protein>
<dbReference type="InterPro" id="IPR011989">
    <property type="entry name" value="ARM-like"/>
</dbReference>
<comment type="subcellular location">
    <subcellularLocation>
        <location evidence="1">Cytoplasm</location>
    </subcellularLocation>
</comment>
<dbReference type="GO" id="GO:0051879">
    <property type="term" value="F:Hsp90 protein binding"/>
    <property type="evidence" value="ECO:0007669"/>
    <property type="project" value="TreeGrafter"/>
</dbReference>
<dbReference type="SUPFAM" id="SSF48371">
    <property type="entry name" value="ARM repeat"/>
    <property type="match status" value="1"/>
</dbReference>
<gene>
    <name evidence="5" type="ORF">C6P46_003339</name>
</gene>
<dbReference type="InterPro" id="IPR024660">
    <property type="entry name" value="UCS_central_dom"/>
</dbReference>
<feature type="domain" description="UNC-45/Cro1/She4 central" evidence="4">
    <location>
        <begin position="1017"/>
        <end position="1169"/>
    </location>
</feature>
<dbReference type="OrthoDB" id="199930at2759"/>
<feature type="region of interest" description="Disordered" evidence="3">
    <location>
        <begin position="782"/>
        <end position="814"/>
    </location>
</feature>
<evidence type="ECO:0000256" key="1">
    <source>
        <dbReference type="ARBA" id="ARBA00004496"/>
    </source>
</evidence>
<feature type="region of interest" description="Disordered" evidence="3">
    <location>
        <begin position="308"/>
        <end position="336"/>
    </location>
</feature>
<comment type="caution">
    <text evidence="5">The sequence shown here is derived from an EMBL/GenBank/DDBJ whole genome shotgun (WGS) entry which is preliminary data.</text>
</comment>
<dbReference type="InterPro" id="IPR016024">
    <property type="entry name" value="ARM-type_fold"/>
</dbReference>
<dbReference type="PANTHER" id="PTHR45994:SF1">
    <property type="entry name" value="FI21225P1"/>
    <property type="match status" value="1"/>
</dbReference>
<reference evidence="5 6" key="1">
    <citation type="submission" date="2020-11" db="EMBL/GenBank/DDBJ databases">
        <title>Kefir isolates.</title>
        <authorList>
            <person name="Marcisauskas S."/>
            <person name="Kim Y."/>
            <person name="Blasche S."/>
        </authorList>
    </citation>
    <scope>NUCLEOTIDE SEQUENCE [LARGE SCALE GENOMIC DNA]</scope>
    <source>
        <strain evidence="5 6">KR</strain>
    </source>
</reference>
<name>A0A9P7B7I7_RHOMI</name>
<dbReference type="Pfam" id="PF11701">
    <property type="entry name" value="UNC45-central"/>
    <property type="match status" value="1"/>
</dbReference>
<evidence type="ECO:0000256" key="3">
    <source>
        <dbReference type="SAM" id="MobiDB-lite"/>
    </source>
</evidence>
<dbReference type="PANTHER" id="PTHR45994">
    <property type="entry name" value="FI21225P1"/>
    <property type="match status" value="1"/>
</dbReference>
<feature type="region of interest" description="Disordered" evidence="3">
    <location>
        <begin position="78"/>
        <end position="109"/>
    </location>
</feature>
<feature type="compositionally biased region" description="Polar residues" evidence="3">
    <location>
        <begin position="78"/>
        <end position="89"/>
    </location>
</feature>
<keyword evidence="2" id="KW-0963">Cytoplasm</keyword>
<feature type="compositionally biased region" description="Basic and acidic residues" evidence="3">
    <location>
        <begin position="782"/>
        <end position="791"/>
    </location>
</feature>
<dbReference type="EMBL" id="PUHQ01000027">
    <property type="protein sequence ID" value="KAG0662393.1"/>
    <property type="molecule type" value="Genomic_DNA"/>
</dbReference>
<dbReference type="Gene3D" id="1.25.10.10">
    <property type="entry name" value="Leucine-rich Repeat Variant"/>
    <property type="match status" value="1"/>
</dbReference>
<sequence>MPPRPSLRLIGQTAARPALPRRAQSPRFRTGYATLAPARATTPARLPIHPSFFLVHLGGISLASCLIPVIGARRRSISSQAAQDSNTPTAEEGEASATDHPPAEDPPFPFIYPVQQPFPPLHQRRRLAAQLRHQIETAPLDAAFNLRQLRLVTEEPQIHLPAPDAPPSPYTQLSNLRPVPWVWRFPATLALHSILRLVRGEIAAASTPRPADARAKDALLPLAITIAQHSLRFDALMWNATLRGQHQQGAIEWDRLVADERRRRDPDRPEAREKIRVVTRLNKRPREATADPKLEVWEAKHRELAELAWSGQAGRKQRRPPRSADHAEEDATPTLRLSSSIRPALSIPTRSLDALFLHLVEEEGRPPGFVGPTSTDTSDTTNAAALELAASLSRLRRKRSRRAIYRSFQLAVAAERLDLAADFWVDLLDQVRSSSAPPDHAGLRWLDKLLGRLVRRLRTEERSFAAAPTKPVMAAVATLTRALDQLWSSERRTAFGPVAGALVRTLATFPPAPFAGDFEPGSGLRRRARLHRKVYEMVQEVMRRVLEDLTRRDIHLGPVKSRLGLARPDRTVASSLMAAGLATSDFNTLVSYSLLKLQSPELAMLLLERMTERGLRPTAATQNIVFSALGGGTDLDTLERLLQTRKEDPRAVPVFLKHLAETASFDHLDAIVFRLLPELDHDVDEVDPFRSAVLPPVRPPDPTGRTPFLYTTLLYVLSCAGRIGLAERVFRNARWAAELSRSPSTSNLNGQDTPGWVLPPHAFTIMLQMYAGEVRRGRQLERRDARLRSAAEAEADETSPFDTAPPPPSTPFVRGWGRHALRVFLLQERRSRLQSELGDAPVTRTVSGLSAAVGGSTVSTDPAGGDSPPTRSSNRRLLDLPPFLRSEAAPIAAMWELEGGSKEPELKSLEQALKSPQAADALRFLFRAEGGELSAEEKLLDLRKRSWRNGYRAGQDSAKERVRRRSEALRRHALMSTGPSSSSGSQKNALKELLAGPGAREWSKGDVQDVVRGLDSSGEQHALALAVLARVLSGSPTSTATALVEETLRSLLAGTDTSELTSAFRLLSALFQVAPETATSLVKDPTLASNLTEAIETTSATTTLASSTSTNKGKEKQEQAVVELVELLSLAAGQPAVRPIVDAAASPWLESLLGTPSKPTSNRRLAALAGAATIKIRLGREAAASTGLPSSQRPKSEWTSVALAQRLVELSTRNAASDTAPTDDEEVILPVLEGLAFLTLTPSPQIKRVASDEAFLARLFSAFGDAKAGKAHATPSPNGSARDYALATLLDHLTAYPEARSAADEAKQVERLKRFASAAGRESDELEYESAEAVEERVLRIVRIKPSPVPLLRHLCTSPSLQTRRATARILHSLVTPQKTRGELLQAGVGRLLLSLVRHLPIPFNPSEDVPPVQGLAKLLITANPLLVFGPTPDSPLLLEAMSALTLPLGVDGDATETVGLLPRFECLMALTNVASVGPSLADVLARSNLRDRPNTLVLTAIEDSLLSQNKMVRRAATELVCNLAASDAGIEHFEPPTSSGSSSSTKPPSQRLHIILALTSSPDLPTRLAAAGALTSLVYSPRTAAALCTFAPWRKILADLLADEEPGVRHRVYEIWRVIGEVAAQLSEPGEREKVRAAVREEDEAPQVVRKLEEAARVEKVDQLKDVAQAAVASVASI</sequence>
<evidence type="ECO:0000259" key="4">
    <source>
        <dbReference type="Pfam" id="PF11701"/>
    </source>
</evidence>
<keyword evidence="6" id="KW-1185">Reference proteome</keyword>